<evidence type="ECO:0000313" key="1">
    <source>
        <dbReference type="EMBL" id="GIL49795.1"/>
    </source>
</evidence>
<name>A0A8J4EXQ8_9CHLO</name>
<dbReference type="EMBL" id="BNCO01000008">
    <property type="protein sequence ID" value="GIL49795.1"/>
    <property type="molecule type" value="Genomic_DNA"/>
</dbReference>
<comment type="caution">
    <text evidence="1">The sequence shown here is derived from an EMBL/GenBank/DDBJ whole genome shotgun (WGS) entry which is preliminary data.</text>
</comment>
<reference evidence="1" key="1">
    <citation type="journal article" date="2021" name="Proc. Natl. Acad. Sci. U.S.A.">
        <title>Three genomes in the algal genus Volvox reveal the fate of a haploid sex-determining region after a transition to homothallism.</title>
        <authorList>
            <person name="Yamamoto K."/>
            <person name="Hamaji T."/>
            <person name="Kawai-Toyooka H."/>
            <person name="Matsuzaki R."/>
            <person name="Takahashi F."/>
            <person name="Nishimura Y."/>
            <person name="Kawachi M."/>
            <person name="Noguchi H."/>
            <person name="Minakuchi Y."/>
            <person name="Umen J.G."/>
            <person name="Toyoda A."/>
            <person name="Nozaki H."/>
        </authorList>
    </citation>
    <scope>NUCLEOTIDE SEQUENCE</scope>
    <source>
        <strain evidence="1">NIES-3780</strain>
    </source>
</reference>
<accession>A0A8J4EXQ8</accession>
<dbReference type="Proteomes" id="UP000747399">
    <property type="component" value="Unassembled WGS sequence"/>
</dbReference>
<feature type="non-terminal residue" evidence="1">
    <location>
        <position position="1"/>
    </location>
</feature>
<protein>
    <submittedName>
        <fullName evidence="1">Uncharacterized protein</fullName>
    </submittedName>
</protein>
<keyword evidence="2" id="KW-1185">Reference proteome</keyword>
<dbReference type="AlphaFoldDB" id="A0A8J4EXQ8"/>
<proteinExistence type="predicted"/>
<evidence type="ECO:0000313" key="2">
    <source>
        <dbReference type="Proteomes" id="UP000747399"/>
    </source>
</evidence>
<sequence>WIGAVRAPFWSTAYSVQDLPQLIASIPPASTQQLAIAKDDTNWAVLSWALQSTFMYSSARLVFFSALEVPTPLGRQGTTPEKVMAPTLIKRHVARSIRYGT</sequence>
<organism evidence="1 2">
    <name type="scientific">Volvox africanus</name>
    <dbReference type="NCBI Taxonomy" id="51714"/>
    <lineage>
        <taxon>Eukaryota</taxon>
        <taxon>Viridiplantae</taxon>
        <taxon>Chlorophyta</taxon>
        <taxon>core chlorophytes</taxon>
        <taxon>Chlorophyceae</taxon>
        <taxon>CS clade</taxon>
        <taxon>Chlamydomonadales</taxon>
        <taxon>Volvocaceae</taxon>
        <taxon>Volvox</taxon>
    </lineage>
</organism>
<gene>
    <name evidence="1" type="ORF">Vafri_6023</name>
</gene>